<feature type="region of interest" description="Disordered" evidence="1">
    <location>
        <begin position="1"/>
        <end position="126"/>
    </location>
</feature>
<evidence type="ECO:0000259" key="2">
    <source>
        <dbReference type="Pfam" id="PF03468"/>
    </source>
</evidence>
<dbReference type="InterPro" id="IPR038588">
    <property type="entry name" value="XS_domain_sf"/>
</dbReference>
<comment type="caution">
    <text evidence="3">The sequence shown here is derived from an EMBL/GenBank/DDBJ whole genome shotgun (WGS) entry which is preliminary data.</text>
</comment>
<feature type="compositionally biased region" description="Polar residues" evidence="1">
    <location>
        <begin position="91"/>
        <end position="107"/>
    </location>
</feature>
<dbReference type="EMBL" id="JBANAX010000688">
    <property type="protein sequence ID" value="KAL1197547.1"/>
    <property type="molecule type" value="Genomic_DNA"/>
</dbReference>
<organism evidence="3 4">
    <name type="scientific">Cardamine amara subsp. amara</name>
    <dbReference type="NCBI Taxonomy" id="228776"/>
    <lineage>
        <taxon>Eukaryota</taxon>
        <taxon>Viridiplantae</taxon>
        <taxon>Streptophyta</taxon>
        <taxon>Embryophyta</taxon>
        <taxon>Tracheophyta</taxon>
        <taxon>Spermatophyta</taxon>
        <taxon>Magnoliopsida</taxon>
        <taxon>eudicotyledons</taxon>
        <taxon>Gunneridae</taxon>
        <taxon>Pentapetalae</taxon>
        <taxon>rosids</taxon>
        <taxon>malvids</taxon>
        <taxon>Brassicales</taxon>
        <taxon>Brassicaceae</taxon>
        <taxon>Cardamineae</taxon>
        <taxon>Cardamine</taxon>
    </lineage>
</organism>
<dbReference type="PANTHER" id="PTHR46619">
    <property type="entry name" value="RNA RECOGNITION MOTIF XS DOMAIN PROTEIN-RELATED"/>
    <property type="match status" value="1"/>
</dbReference>
<dbReference type="InterPro" id="IPR005380">
    <property type="entry name" value="XS_domain"/>
</dbReference>
<feature type="compositionally biased region" description="Low complexity" evidence="1">
    <location>
        <begin position="25"/>
        <end position="62"/>
    </location>
</feature>
<reference evidence="3 4" key="1">
    <citation type="submission" date="2024-04" db="EMBL/GenBank/DDBJ databases">
        <title>Genome assembly C_amara_ONT_v2.</title>
        <authorList>
            <person name="Yant L."/>
            <person name="Moore C."/>
            <person name="Slenker M."/>
        </authorList>
    </citation>
    <scope>NUCLEOTIDE SEQUENCE [LARGE SCALE GENOMIC DNA]</scope>
    <source>
        <tissue evidence="3">Leaf</tissue>
    </source>
</reference>
<evidence type="ECO:0000313" key="4">
    <source>
        <dbReference type="Proteomes" id="UP001558713"/>
    </source>
</evidence>
<name>A0ABD0ZSL1_CARAN</name>
<feature type="region of interest" description="Disordered" evidence="1">
    <location>
        <begin position="177"/>
        <end position="200"/>
    </location>
</feature>
<feature type="compositionally biased region" description="Low complexity" evidence="1">
    <location>
        <begin position="1"/>
        <end position="18"/>
    </location>
</feature>
<gene>
    <name evidence="3" type="ORF">V5N11_012123</name>
</gene>
<sequence>MVGGNTNNNKAAAKSSTNKPPPTTSAPTAHTAAAASSSQNRKSRWNSSNNNDGGSSNNNNNKNESKPPINQKIADKKLPRPNPSPKLAPIPNQSNPNHPNPTAQSSRPIPPFPFPDSSAALGAPPPPTYGFHMLERRTISLADGSVRSYFALPPNYQDFPPQSRLAGPEFGRFPPFHPEEFRDQRNHWDRPEGSMKRKYPGEDEIDRRDERLEMLRQRQQFMQYANPNDQSFMGGASTSGPFLRDGGEDVRAAKHMRIGLSRHETGGGLHVDQVALKKSFLSFVKRVFEDPEKKNYLENGRKGRLQCLVCGRSSKDFQDTHSLVMHTYCSDDASSRVHHLGLHKALCVLMGWNFSKAPDNSKAYQNLPAEEAAITQDQLIIWPPHVIVHNTSTGKGKEGRMEGYGNKTMDNRIRELGLTGGKSKTLYGRDGHLGITLFKFAGDDSGLREAMRMAEYFEKTNRGCKSWGRIQPFTPSNDDEKNHSLVEVDGRTGEKKRVLYGYLATVKDLDKVDAETKKKTTVESLRELTVAK</sequence>
<dbReference type="AlphaFoldDB" id="A0ABD0ZSL1"/>
<proteinExistence type="predicted"/>
<dbReference type="Pfam" id="PF03468">
    <property type="entry name" value="XS"/>
    <property type="match status" value="1"/>
</dbReference>
<accession>A0ABD0ZSL1</accession>
<evidence type="ECO:0000313" key="3">
    <source>
        <dbReference type="EMBL" id="KAL1197547.1"/>
    </source>
</evidence>
<protein>
    <submittedName>
        <fullName evidence="3">Protein SUPPRESSOR OF GENE SILENCING 3</fullName>
    </submittedName>
</protein>
<dbReference type="PANTHER" id="PTHR46619:SF3">
    <property type="entry name" value="RNA RECOGNITION MOTIF XS DOMAIN PROTEIN"/>
    <property type="match status" value="1"/>
</dbReference>
<dbReference type="Proteomes" id="UP001558713">
    <property type="component" value="Unassembled WGS sequence"/>
</dbReference>
<dbReference type="Gene3D" id="3.30.70.2890">
    <property type="entry name" value="XS domain"/>
    <property type="match status" value="1"/>
</dbReference>
<keyword evidence="4" id="KW-1185">Reference proteome</keyword>
<evidence type="ECO:0000256" key="1">
    <source>
        <dbReference type="SAM" id="MobiDB-lite"/>
    </source>
</evidence>
<feature type="domain" description="XS" evidence="2">
    <location>
        <begin position="377"/>
        <end position="510"/>
    </location>
</feature>